<keyword evidence="3" id="KW-1185">Reference proteome</keyword>
<evidence type="ECO:0000313" key="3">
    <source>
        <dbReference type="Proteomes" id="UP000776983"/>
    </source>
</evidence>
<protein>
    <submittedName>
        <fullName evidence="2">Rrf2 family transcriptional regulator</fullName>
    </submittedName>
</protein>
<name>A0ABS8CCP2_9BURK</name>
<dbReference type="PROSITE" id="PS51197">
    <property type="entry name" value="HTH_RRF2_2"/>
    <property type="match status" value="1"/>
</dbReference>
<organism evidence="2 3">
    <name type="scientific">Mesopusillimonas faecipullorum</name>
    <dbReference type="NCBI Taxonomy" id="2755040"/>
    <lineage>
        <taxon>Bacteria</taxon>
        <taxon>Pseudomonadati</taxon>
        <taxon>Pseudomonadota</taxon>
        <taxon>Betaproteobacteria</taxon>
        <taxon>Burkholderiales</taxon>
        <taxon>Alcaligenaceae</taxon>
        <taxon>Mesopusillimonas</taxon>
    </lineage>
</organism>
<accession>A0ABS8CCP2</accession>
<dbReference type="InterPro" id="IPR036388">
    <property type="entry name" value="WH-like_DNA-bd_sf"/>
</dbReference>
<dbReference type="EMBL" id="JACDXW010000004">
    <property type="protein sequence ID" value="MCB5363805.1"/>
    <property type="molecule type" value="Genomic_DNA"/>
</dbReference>
<dbReference type="RefSeq" id="WP_226954175.1">
    <property type="nucleotide sequence ID" value="NZ_JACDXW010000004.1"/>
</dbReference>
<proteinExistence type="predicted"/>
<gene>
    <name evidence="2" type="ORF">H0484_08595</name>
</gene>
<dbReference type="Pfam" id="PF02082">
    <property type="entry name" value="Rrf2"/>
    <property type="match status" value="1"/>
</dbReference>
<keyword evidence="1" id="KW-0238">DNA-binding</keyword>
<dbReference type="SUPFAM" id="SSF46785">
    <property type="entry name" value="Winged helix' DNA-binding domain"/>
    <property type="match status" value="1"/>
</dbReference>
<reference evidence="2 3" key="1">
    <citation type="submission" date="2020-07" db="EMBL/GenBank/DDBJ databases">
        <title>Pusillimonas sp. nov., isolated from poultry manure in Taiwan.</title>
        <authorList>
            <person name="Lin S.-Y."/>
            <person name="Tang Y.-S."/>
            <person name="Young C.-C."/>
        </authorList>
    </citation>
    <scope>NUCLEOTIDE SEQUENCE [LARGE SCALE GENOMIC DNA]</scope>
    <source>
        <strain evidence="2 3">CC-YST705</strain>
    </source>
</reference>
<dbReference type="PANTHER" id="PTHR33221">
    <property type="entry name" value="WINGED HELIX-TURN-HELIX TRANSCRIPTIONAL REGULATOR, RRF2 FAMILY"/>
    <property type="match status" value="1"/>
</dbReference>
<evidence type="ECO:0000313" key="2">
    <source>
        <dbReference type="EMBL" id="MCB5363805.1"/>
    </source>
</evidence>
<dbReference type="PANTHER" id="PTHR33221:SF4">
    <property type="entry name" value="HTH-TYPE TRANSCRIPTIONAL REPRESSOR NSRR"/>
    <property type="match status" value="1"/>
</dbReference>
<dbReference type="NCBIfam" id="TIGR00738">
    <property type="entry name" value="rrf2_super"/>
    <property type="match status" value="1"/>
</dbReference>
<sequence>MKLTYYTDYSLRVLIFVAVHADEPVTIQRIADAYGLPKNHLIKIVQRLGQLGHLRTTRGRAGGLRLGRPAAEINVGEVVRAMEPDFDMVECFQAGNRCSITPVCGLKGVLNQALVAYFQVLNQYTLKDLIPDAAAAHRLLNPNEHLLLPTPRQALSTSTE</sequence>
<dbReference type="InterPro" id="IPR000944">
    <property type="entry name" value="Tscrpt_reg_Rrf2"/>
</dbReference>
<comment type="caution">
    <text evidence="2">The sequence shown here is derived from an EMBL/GenBank/DDBJ whole genome shotgun (WGS) entry which is preliminary data.</text>
</comment>
<evidence type="ECO:0000256" key="1">
    <source>
        <dbReference type="ARBA" id="ARBA00023125"/>
    </source>
</evidence>
<dbReference type="InterPro" id="IPR036390">
    <property type="entry name" value="WH_DNA-bd_sf"/>
</dbReference>
<dbReference type="Gene3D" id="1.10.10.10">
    <property type="entry name" value="Winged helix-like DNA-binding domain superfamily/Winged helix DNA-binding domain"/>
    <property type="match status" value="1"/>
</dbReference>
<dbReference type="Proteomes" id="UP000776983">
    <property type="component" value="Unassembled WGS sequence"/>
</dbReference>